<evidence type="ECO:0000259" key="6">
    <source>
        <dbReference type="PROSITE" id="PS50089"/>
    </source>
</evidence>
<dbReference type="CDD" id="cd16495">
    <property type="entry name" value="RING_CH-C4HC3_MARCH"/>
    <property type="match status" value="1"/>
</dbReference>
<dbReference type="InterPro" id="IPR011016">
    <property type="entry name" value="Znf_RING-CH"/>
</dbReference>
<dbReference type="SMART" id="SM00744">
    <property type="entry name" value="RINGv"/>
    <property type="match status" value="1"/>
</dbReference>
<evidence type="ECO:0000256" key="4">
    <source>
        <dbReference type="PROSITE-ProRule" id="PRU00175"/>
    </source>
</evidence>
<evidence type="ECO:0000259" key="7">
    <source>
        <dbReference type="PROSITE" id="PS51292"/>
    </source>
</evidence>
<dbReference type="Gene3D" id="3.30.40.10">
    <property type="entry name" value="Zinc/RING finger domain, C3HC4 (zinc finger)"/>
    <property type="match status" value="1"/>
</dbReference>
<dbReference type="GO" id="GO:0008270">
    <property type="term" value="F:zinc ion binding"/>
    <property type="evidence" value="ECO:0007669"/>
    <property type="project" value="UniProtKB-KW"/>
</dbReference>
<proteinExistence type="predicted"/>
<feature type="transmembrane region" description="Helical" evidence="5">
    <location>
        <begin position="172"/>
        <end position="194"/>
    </location>
</feature>
<feature type="domain" description="RING-CH-type" evidence="7">
    <location>
        <begin position="57"/>
        <end position="117"/>
    </location>
</feature>
<keyword evidence="1" id="KW-0479">Metal-binding</keyword>
<dbReference type="AlphaFoldDB" id="A0A822XUG2"/>
<dbReference type="PROSITE" id="PS51292">
    <property type="entry name" value="ZF_RING_CH"/>
    <property type="match status" value="1"/>
</dbReference>
<evidence type="ECO:0000256" key="1">
    <source>
        <dbReference type="ARBA" id="ARBA00022723"/>
    </source>
</evidence>
<accession>A0A822XUG2</accession>
<name>A0A822XUG2_NELNU</name>
<dbReference type="PANTHER" id="PTHR23012:SF176">
    <property type="entry name" value="OS01G0894600 PROTEIN"/>
    <property type="match status" value="1"/>
</dbReference>
<dbReference type="InterPro" id="IPR022143">
    <property type="entry name" value="DUF3675"/>
</dbReference>
<evidence type="ECO:0000256" key="3">
    <source>
        <dbReference type="ARBA" id="ARBA00022833"/>
    </source>
</evidence>
<dbReference type="Pfam" id="PF12906">
    <property type="entry name" value="RINGv"/>
    <property type="match status" value="1"/>
</dbReference>
<evidence type="ECO:0000256" key="2">
    <source>
        <dbReference type="ARBA" id="ARBA00022771"/>
    </source>
</evidence>
<evidence type="ECO:0000313" key="9">
    <source>
        <dbReference type="Proteomes" id="UP000607653"/>
    </source>
</evidence>
<evidence type="ECO:0000313" key="8">
    <source>
        <dbReference type="EMBL" id="DAD25264.1"/>
    </source>
</evidence>
<dbReference type="InterPro" id="IPR013083">
    <property type="entry name" value="Znf_RING/FYVE/PHD"/>
</dbReference>
<dbReference type="Pfam" id="PF12428">
    <property type="entry name" value="DUF3675"/>
    <property type="match status" value="1"/>
</dbReference>
<comment type="caution">
    <text evidence="8">The sequence shown here is derived from an EMBL/GenBank/DDBJ whole genome shotgun (WGS) entry which is preliminary data.</text>
</comment>
<reference evidence="8 9" key="1">
    <citation type="journal article" date="2020" name="Mol. Biol. Evol.">
        <title>Distinct Expression and Methylation Patterns for Genes with Different Fates following a Single Whole-Genome Duplication in Flowering Plants.</title>
        <authorList>
            <person name="Shi T."/>
            <person name="Rahmani R.S."/>
            <person name="Gugger P.F."/>
            <person name="Wang M."/>
            <person name="Li H."/>
            <person name="Zhang Y."/>
            <person name="Li Z."/>
            <person name="Wang Q."/>
            <person name="Van de Peer Y."/>
            <person name="Marchal K."/>
            <person name="Chen J."/>
        </authorList>
    </citation>
    <scope>NUCLEOTIDE SEQUENCE [LARGE SCALE GENOMIC DNA]</scope>
    <source>
        <tissue evidence="8">Leaf</tissue>
    </source>
</reference>
<keyword evidence="3" id="KW-0862">Zinc</keyword>
<keyword evidence="5" id="KW-0472">Membrane</keyword>
<dbReference type="InterPro" id="IPR001841">
    <property type="entry name" value="Znf_RING"/>
</dbReference>
<sequence>MVDDFMVCVDRIIASTCFDSVNEGYERTARGDGVENVSVNNGVFVKNNGEGCSKKEEKKGEMIECRICQEEDEEHEMEAPCGCSGTLKFAHRKCIQKWCNKKGDITCEICNQVFSPNYSLPPTRTNPDGMAIDISSIRQAWGQQYDLHEPHFLALTAAEHQLLRSQYDEYAAANNGAVAFFRSIALILMLILLIRNTLMITRDSGILQETSTFFNVSVLQLAGLLLPCYVMVRSCYIIHSRRRRQADTPKKKRYPGLIRKRISL</sequence>
<keyword evidence="5" id="KW-1133">Transmembrane helix</keyword>
<dbReference type="PANTHER" id="PTHR23012">
    <property type="entry name" value="RING/FYVE/PHD ZINC FINGER DOMAIN-CONTAINING"/>
    <property type="match status" value="1"/>
</dbReference>
<gene>
    <name evidence="8" type="ORF">HUJ06_026728</name>
</gene>
<keyword evidence="5" id="KW-0812">Transmembrane</keyword>
<keyword evidence="2 4" id="KW-0863">Zinc-finger</keyword>
<dbReference type="SUPFAM" id="SSF57850">
    <property type="entry name" value="RING/U-box"/>
    <property type="match status" value="1"/>
</dbReference>
<dbReference type="InterPro" id="IPR033275">
    <property type="entry name" value="MARCH-like"/>
</dbReference>
<evidence type="ECO:0000256" key="5">
    <source>
        <dbReference type="SAM" id="Phobius"/>
    </source>
</evidence>
<keyword evidence="9" id="KW-1185">Reference proteome</keyword>
<evidence type="ECO:0008006" key="10">
    <source>
        <dbReference type="Google" id="ProtNLM"/>
    </source>
</evidence>
<dbReference type="Proteomes" id="UP000607653">
    <property type="component" value="Unassembled WGS sequence"/>
</dbReference>
<feature type="domain" description="RING-type" evidence="6">
    <location>
        <begin position="65"/>
        <end position="111"/>
    </location>
</feature>
<dbReference type="EMBL" id="DUZY01000001">
    <property type="protein sequence ID" value="DAD25264.1"/>
    <property type="molecule type" value="Genomic_DNA"/>
</dbReference>
<protein>
    <recommendedName>
        <fullName evidence="10">RING-CH-type domain-containing protein</fullName>
    </recommendedName>
</protein>
<feature type="transmembrane region" description="Helical" evidence="5">
    <location>
        <begin position="214"/>
        <end position="236"/>
    </location>
</feature>
<dbReference type="PROSITE" id="PS50089">
    <property type="entry name" value="ZF_RING_2"/>
    <property type="match status" value="1"/>
</dbReference>
<organism evidence="8 9">
    <name type="scientific">Nelumbo nucifera</name>
    <name type="common">Sacred lotus</name>
    <dbReference type="NCBI Taxonomy" id="4432"/>
    <lineage>
        <taxon>Eukaryota</taxon>
        <taxon>Viridiplantae</taxon>
        <taxon>Streptophyta</taxon>
        <taxon>Embryophyta</taxon>
        <taxon>Tracheophyta</taxon>
        <taxon>Spermatophyta</taxon>
        <taxon>Magnoliopsida</taxon>
        <taxon>Proteales</taxon>
        <taxon>Nelumbonaceae</taxon>
        <taxon>Nelumbo</taxon>
    </lineage>
</organism>